<reference evidence="3" key="2">
    <citation type="submission" date="2018-02" db="UniProtKB">
        <authorList>
            <consortium name="EnsemblPlants"/>
        </authorList>
    </citation>
    <scope>IDENTIFICATION</scope>
    <source>
        <strain evidence="3">Williams 82</strain>
    </source>
</reference>
<name>A0A0R0JEQ0_SOYBN</name>
<dbReference type="OMA" id="DEHTHEF"/>
<dbReference type="SUPFAM" id="SSF52540">
    <property type="entry name" value="P-loop containing nucleoside triphosphate hydrolases"/>
    <property type="match status" value="1"/>
</dbReference>
<evidence type="ECO:0000313" key="4">
    <source>
        <dbReference type="Proteomes" id="UP000008827"/>
    </source>
</evidence>
<reference evidence="2" key="3">
    <citation type="submission" date="2018-07" db="EMBL/GenBank/DDBJ databases">
        <title>WGS assembly of Glycine max.</title>
        <authorList>
            <person name="Schmutz J."/>
            <person name="Cannon S."/>
            <person name="Schlueter J."/>
            <person name="Ma J."/>
            <person name="Mitros T."/>
            <person name="Nelson W."/>
            <person name="Hyten D."/>
            <person name="Song Q."/>
            <person name="Thelen J."/>
            <person name="Cheng J."/>
            <person name="Xu D."/>
            <person name="Hellsten U."/>
            <person name="May G."/>
            <person name="Yu Y."/>
            <person name="Sakurai T."/>
            <person name="Umezawa T."/>
            <person name="Bhattacharyya M."/>
            <person name="Sandhu D."/>
            <person name="Valliyodan B."/>
            <person name="Lindquist E."/>
            <person name="Peto M."/>
            <person name="Grant D."/>
            <person name="Shu S."/>
            <person name="Goodstein D."/>
            <person name="Barry K."/>
            <person name="Futrell-Griggs M."/>
            <person name="Abernathy B."/>
            <person name="Du J."/>
            <person name="Tian Z."/>
            <person name="Zhu L."/>
            <person name="Gill N."/>
            <person name="Joshi T."/>
            <person name="Libault M."/>
            <person name="Sethuraman A."/>
            <person name="Zhang X."/>
            <person name="Shinozaki K."/>
            <person name="Nguyen H."/>
            <person name="Wing R."/>
            <person name="Cregan P."/>
            <person name="Specht J."/>
            <person name="Grimwood J."/>
            <person name="Rokhsar D."/>
            <person name="Stacey G."/>
            <person name="Shoemaker R."/>
            <person name="Jackson S."/>
        </authorList>
    </citation>
    <scope>NUCLEOTIDE SEQUENCE</scope>
    <source>
        <tissue evidence="2">Callus</tissue>
    </source>
</reference>
<organism evidence="2">
    <name type="scientific">Glycine max</name>
    <name type="common">Soybean</name>
    <name type="synonym">Glycine hispida</name>
    <dbReference type="NCBI Taxonomy" id="3847"/>
    <lineage>
        <taxon>Eukaryota</taxon>
        <taxon>Viridiplantae</taxon>
        <taxon>Streptophyta</taxon>
        <taxon>Embryophyta</taxon>
        <taxon>Tracheophyta</taxon>
        <taxon>Spermatophyta</taxon>
        <taxon>Magnoliopsida</taxon>
        <taxon>eudicotyledons</taxon>
        <taxon>Gunneridae</taxon>
        <taxon>Pentapetalae</taxon>
        <taxon>rosids</taxon>
        <taxon>fabids</taxon>
        <taxon>Fabales</taxon>
        <taxon>Fabaceae</taxon>
        <taxon>Papilionoideae</taxon>
        <taxon>50 kb inversion clade</taxon>
        <taxon>NPAAA clade</taxon>
        <taxon>indigoferoid/millettioid clade</taxon>
        <taxon>Phaseoleae</taxon>
        <taxon>Glycine</taxon>
        <taxon>Glycine subgen. Soja</taxon>
    </lineage>
</organism>
<accession>A0A0R0JEQ0</accession>
<dbReference type="Proteomes" id="UP000008827">
    <property type="component" value="Chromosome 7"/>
</dbReference>
<dbReference type="EnsemblPlants" id="KRH49519">
    <property type="protein sequence ID" value="KRH49519"/>
    <property type="gene ID" value="GLYMA_07G160800"/>
</dbReference>
<protein>
    <recommendedName>
        <fullName evidence="1">DNA helicase Pif1-like 2B domain-containing protein</fullName>
    </recommendedName>
</protein>
<dbReference type="PANTHER" id="PTHR10492">
    <property type="match status" value="1"/>
</dbReference>
<dbReference type="InParanoid" id="A0A0R0JEQ0"/>
<dbReference type="InterPro" id="IPR049163">
    <property type="entry name" value="Pif1-like_2B_dom"/>
</dbReference>
<dbReference type="SMR" id="A0A0R0JEQ0"/>
<evidence type="ECO:0000259" key="1">
    <source>
        <dbReference type="Pfam" id="PF21530"/>
    </source>
</evidence>
<dbReference type="STRING" id="3847.A0A0R0JEQ0"/>
<proteinExistence type="predicted"/>
<dbReference type="PANTHER" id="PTHR10492:SF101">
    <property type="entry name" value="ATP-DEPENDENT DNA HELICASE"/>
    <property type="match status" value="1"/>
</dbReference>
<evidence type="ECO:0000313" key="2">
    <source>
        <dbReference type="EMBL" id="KRH49519.1"/>
    </source>
</evidence>
<evidence type="ECO:0000313" key="3">
    <source>
        <dbReference type="EnsemblPlants" id="KRH49519"/>
    </source>
</evidence>
<sequence length="203" mass="23823">MKDLVLIDKVLKNNIIIEMEKFLQSNNKNNSFISHSRNHLIYDELNYDKNLIQTKHNQLFSIMKRDSLRDIINNTYPSLLENIRNTFFQHRTILASTNDIVYEFNEYIISDDEHTHEFLNTIVASRLPNYKLKLKIGLPIMLLINKDQSSGLFNDTRLIVIQLGNHVLEAKVIFGNNIGQKVFIPRLTLIPTNIRIPFQFHCK</sequence>
<dbReference type="InterPro" id="IPR027417">
    <property type="entry name" value="P-loop_NTPase"/>
</dbReference>
<keyword evidence="4" id="KW-1185">Reference proteome</keyword>
<dbReference type="EMBL" id="CM000840">
    <property type="protein sequence ID" value="KRH49519.1"/>
    <property type="molecule type" value="Genomic_DNA"/>
</dbReference>
<dbReference type="Gramene" id="KRH49519">
    <property type="protein sequence ID" value="KRH49519"/>
    <property type="gene ID" value="GLYMA_07G160800"/>
</dbReference>
<dbReference type="AlphaFoldDB" id="A0A0R0JEQ0"/>
<gene>
    <name evidence="2" type="ORF">GLYMA_07G160800</name>
</gene>
<dbReference type="Pfam" id="PF21530">
    <property type="entry name" value="Pif1_2B_dom"/>
    <property type="match status" value="1"/>
</dbReference>
<reference evidence="2 3" key="1">
    <citation type="journal article" date="2010" name="Nature">
        <title>Genome sequence of the palaeopolyploid soybean.</title>
        <authorList>
            <person name="Schmutz J."/>
            <person name="Cannon S.B."/>
            <person name="Schlueter J."/>
            <person name="Ma J."/>
            <person name="Mitros T."/>
            <person name="Nelson W."/>
            <person name="Hyten D.L."/>
            <person name="Song Q."/>
            <person name="Thelen J.J."/>
            <person name="Cheng J."/>
            <person name="Xu D."/>
            <person name="Hellsten U."/>
            <person name="May G.D."/>
            <person name="Yu Y."/>
            <person name="Sakurai T."/>
            <person name="Umezawa T."/>
            <person name="Bhattacharyya M.K."/>
            <person name="Sandhu D."/>
            <person name="Valliyodan B."/>
            <person name="Lindquist E."/>
            <person name="Peto M."/>
            <person name="Grant D."/>
            <person name="Shu S."/>
            <person name="Goodstein D."/>
            <person name="Barry K."/>
            <person name="Futrell-Griggs M."/>
            <person name="Abernathy B."/>
            <person name="Du J."/>
            <person name="Tian Z."/>
            <person name="Zhu L."/>
            <person name="Gill N."/>
            <person name="Joshi T."/>
            <person name="Libault M."/>
            <person name="Sethuraman A."/>
            <person name="Zhang X.-C."/>
            <person name="Shinozaki K."/>
            <person name="Nguyen H.T."/>
            <person name="Wing R.A."/>
            <person name="Cregan P."/>
            <person name="Specht J."/>
            <person name="Grimwood J."/>
            <person name="Rokhsar D."/>
            <person name="Stacey G."/>
            <person name="Shoemaker R.C."/>
            <person name="Jackson S.A."/>
        </authorList>
    </citation>
    <scope>NUCLEOTIDE SEQUENCE</scope>
    <source>
        <strain evidence="3">cv. Williams 82</strain>
        <tissue evidence="2">Callus</tissue>
    </source>
</reference>
<feature type="domain" description="DNA helicase Pif1-like 2B" evidence="1">
    <location>
        <begin position="117"/>
        <end position="163"/>
    </location>
</feature>